<reference evidence="2 3" key="1">
    <citation type="submission" date="2020-08" db="EMBL/GenBank/DDBJ databases">
        <title>Novel species isolated from subtropical streams in China.</title>
        <authorList>
            <person name="Lu H."/>
        </authorList>
    </citation>
    <scope>NUCLEOTIDE SEQUENCE [LARGE SCALE GENOMIC DNA]</scope>
    <source>
        <strain evidence="2 3">FT31W</strain>
    </source>
</reference>
<dbReference type="InterPro" id="IPR023302">
    <property type="entry name" value="Pept_S9A_N"/>
</dbReference>
<organism evidence="2 3">
    <name type="scientific">Undibacterium griseum</name>
    <dbReference type="NCBI Taxonomy" id="2762295"/>
    <lineage>
        <taxon>Bacteria</taxon>
        <taxon>Pseudomonadati</taxon>
        <taxon>Pseudomonadota</taxon>
        <taxon>Betaproteobacteria</taxon>
        <taxon>Burkholderiales</taxon>
        <taxon>Oxalobacteraceae</taxon>
        <taxon>Undibacterium</taxon>
    </lineage>
</organism>
<dbReference type="RefSeq" id="WP_186863629.1">
    <property type="nucleotide sequence ID" value="NZ_JACOGC010000005.1"/>
</dbReference>
<comment type="caution">
    <text evidence="2">The sequence shown here is derived from an EMBL/GenBank/DDBJ whole genome shotgun (WGS) entry which is preliminary data.</text>
</comment>
<name>A0ABR6YQA2_9BURK</name>
<proteinExistence type="predicted"/>
<sequence>MQNNKNDHFFCLANRSDSLATCATGLTYFLFLLLWAAPVHAQIQVWGDYPPVPRDAEERKAGADYVADPLRLLENTSDPVIRSWLSRQNAITENILGLIAKPEPISSPVAMREEDTPLEPDAVWLDSKVLQVYTLTGSDGNTRILQRDKTLGTEKVWYVTGQGERIGQFFVSADKNKLAFLLTDSKNTLISKLRFIQTDGGGLMQDVLNDVDGMLPAVTWRSDGQGVIYARWNQAGGKVKTEVRQHLLGQAVTRDQNIFPGKNKLRIVPGSSYRLQFSPDAAVVLLELQQPGLAERSYFYVRNSDMNGLSTRWKQLATFGDRVRQVMLTADGWYALSVKKNPQGSILRIDPKAPQLSRAKLAVETGKSQVVELAVAANGLYWHARSGGVDKLMQSALNGKNIKEVMLPFQGKLSRLQAVISKSGASFVLESASVAPSAYRVSAQGEILPFSAQKTFIPLPFTERRLSVTAADGRLLWATLISRNPSPSDDKLPHGPTLLQLEYGSADSSDLAYEASRLEWVRRYGTLLVFRWFPAVATRAAPAVRDDPAADVIRLIELLQKEHLVQPGTLLAQELVSGRNAILLAALRRPDLFAAMHVRNCLSQAKSVAVVQKAENHGTLRNTQKPADNAAGLANSPYEQLRSGVAYPAMLFSATGEVGQAPVWMSAKMAAALQLLNADKSHPVLLRTAPESAGVTDPTTDMLSGWAFLLWRAGERNFSLQAGKPGGKQPQ</sequence>
<dbReference type="Gene3D" id="3.40.50.1820">
    <property type="entry name" value="alpha/beta hydrolase"/>
    <property type="match status" value="1"/>
</dbReference>
<keyword evidence="3" id="KW-1185">Reference proteome</keyword>
<gene>
    <name evidence="2" type="ORF">H8K27_13130</name>
</gene>
<feature type="domain" description="Peptidase S9A N-terminal" evidence="1">
    <location>
        <begin position="50"/>
        <end position="419"/>
    </location>
</feature>
<protein>
    <recommendedName>
        <fullName evidence="1">Peptidase S9A N-terminal domain-containing protein</fullName>
    </recommendedName>
</protein>
<dbReference type="Pfam" id="PF02897">
    <property type="entry name" value="Peptidase_S9_N"/>
    <property type="match status" value="1"/>
</dbReference>
<accession>A0ABR6YQA2</accession>
<dbReference type="Gene3D" id="2.130.10.120">
    <property type="entry name" value="Prolyl oligopeptidase, N-terminal domain"/>
    <property type="match status" value="1"/>
</dbReference>
<dbReference type="Proteomes" id="UP000613113">
    <property type="component" value="Unassembled WGS sequence"/>
</dbReference>
<evidence type="ECO:0000259" key="1">
    <source>
        <dbReference type="Pfam" id="PF02897"/>
    </source>
</evidence>
<evidence type="ECO:0000313" key="2">
    <source>
        <dbReference type="EMBL" id="MBC3886077.1"/>
    </source>
</evidence>
<dbReference type="EMBL" id="JACOGC010000005">
    <property type="protein sequence ID" value="MBC3886077.1"/>
    <property type="molecule type" value="Genomic_DNA"/>
</dbReference>
<dbReference type="SUPFAM" id="SSF50993">
    <property type="entry name" value="Peptidase/esterase 'gauge' domain"/>
    <property type="match status" value="1"/>
</dbReference>
<evidence type="ECO:0000313" key="3">
    <source>
        <dbReference type="Proteomes" id="UP000613113"/>
    </source>
</evidence>
<dbReference type="InterPro" id="IPR029058">
    <property type="entry name" value="AB_hydrolase_fold"/>
</dbReference>